<dbReference type="NCBIfam" id="NF008750">
    <property type="entry name" value="PRK11784.1-2"/>
    <property type="match status" value="1"/>
</dbReference>
<dbReference type="PANTHER" id="PTHR30401:SF0">
    <property type="entry name" value="TRNA 2-SELENOURIDINE SYNTHASE"/>
    <property type="match status" value="1"/>
</dbReference>
<dbReference type="SUPFAM" id="SSF52821">
    <property type="entry name" value="Rhodanese/Cell cycle control phosphatase"/>
    <property type="match status" value="1"/>
</dbReference>
<dbReference type="Proteomes" id="UP000198553">
    <property type="component" value="Unassembled WGS sequence"/>
</dbReference>
<dbReference type="InterPro" id="IPR017582">
    <property type="entry name" value="SelU"/>
</dbReference>
<evidence type="ECO:0000259" key="2">
    <source>
        <dbReference type="PROSITE" id="PS50206"/>
    </source>
</evidence>
<gene>
    <name evidence="3" type="ORF">SAMN05192533_11598</name>
</gene>
<dbReference type="RefSeq" id="WP_090749055.1">
    <property type="nucleotide sequence ID" value="NZ_FOBW01000015.1"/>
</dbReference>
<dbReference type="PANTHER" id="PTHR30401">
    <property type="entry name" value="TRNA 2-SELENOURIDINE SYNTHASE"/>
    <property type="match status" value="1"/>
</dbReference>
<dbReference type="NCBIfam" id="TIGR03167">
    <property type="entry name" value="tRNA_sel_U_synt"/>
    <property type="match status" value="1"/>
</dbReference>
<dbReference type="InterPro" id="IPR001763">
    <property type="entry name" value="Rhodanese-like_dom"/>
</dbReference>
<dbReference type="InterPro" id="IPR036873">
    <property type="entry name" value="Rhodanese-like_dom_sf"/>
</dbReference>
<dbReference type="Gene3D" id="3.40.50.300">
    <property type="entry name" value="P-loop containing nucleotide triphosphate hydrolases"/>
    <property type="match status" value="1"/>
</dbReference>
<dbReference type="PROSITE" id="PS50206">
    <property type="entry name" value="RHODANESE_3"/>
    <property type="match status" value="1"/>
</dbReference>
<dbReference type="OrthoDB" id="9808735at2"/>
<dbReference type="SUPFAM" id="SSF52540">
    <property type="entry name" value="P-loop containing nucleoside triphosphate hydrolases"/>
    <property type="match status" value="1"/>
</dbReference>
<accession>A0A1H8HQC8</accession>
<dbReference type="Gene3D" id="3.40.250.10">
    <property type="entry name" value="Rhodanese-like domain"/>
    <property type="match status" value="1"/>
</dbReference>
<dbReference type="STRING" id="930146.SAMN05192533_11598"/>
<keyword evidence="1" id="KW-0711">Selenium</keyword>
<proteinExistence type="predicted"/>
<dbReference type="GO" id="GO:0043828">
    <property type="term" value="F:tRNA 2-selenouridine synthase activity"/>
    <property type="evidence" value="ECO:0007669"/>
    <property type="project" value="InterPro"/>
</dbReference>
<sequence length="357" mass="40722">MLDITVEELIRSKEYLPIDVRAPIEHEEASIPGSVNIPLFTNEEREEIGILYKEAGSQAAKWRAMEIVSPKLPTLLNEIRDIENTGAKPVIHCWRGGSRSKSVASFLELSGVPSVRLDGGYRAYREYILENLHTLIPEKVVILHGLTGTGKTDILKNLQEKGYPVVDLEQMANHRGSLFGTIGIGNGHNQKTFDALLFNRLHELKGSNYYIVEAESKRIGRAAQHDCMMDQKRTGIHFLIQCSLQNRVDRIYNEYVSPYKQEQWFQDQVLEKVKKIEKRLKKPELIESIEVATFNKDYKTVISILLEHYYDPRYNHTIKDYSGDFTEINGEDSALAAVEIAKHLEKLQVAEAKVKAE</sequence>
<dbReference type="EMBL" id="FOBW01000015">
    <property type="protein sequence ID" value="SEN58116.1"/>
    <property type="molecule type" value="Genomic_DNA"/>
</dbReference>
<dbReference type="GO" id="GO:0002098">
    <property type="term" value="P:tRNA wobble uridine modification"/>
    <property type="evidence" value="ECO:0007669"/>
    <property type="project" value="InterPro"/>
</dbReference>
<evidence type="ECO:0000313" key="3">
    <source>
        <dbReference type="EMBL" id="SEN58116.1"/>
    </source>
</evidence>
<organism evidence="3 4">
    <name type="scientific">Mesobacillus persicus</name>
    <dbReference type="NCBI Taxonomy" id="930146"/>
    <lineage>
        <taxon>Bacteria</taxon>
        <taxon>Bacillati</taxon>
        <taxon>Bacillota</taxon>
        <taxon>Bacilli</taxon>
        <taxon>Bacillales</taxon>
        <taxon>Bacillaceae</taxon>
        <taxon>Mesobacillus</taxon>
    </lineage>
</organism>
<dbReference type="SMART" id="SM00450">
    <property type="entry name" value="RHOD"/>
    <property type="match status" value="1"/>
</dbReference>
<evidence type="ECO:0000313" key="4">
    <source>
        <dbReference type="Proteomes" id="UP000198553"/>
    </source>
</evidence>
<keyword evidence="4" id="KW-1185">Reference proteome</keyword>
<reference evidence="4" key="1">
    <citation type="submission" date="2016-10" db="EMBL/GenBank/DDBJ databases">
        <authorList>
            <person name="Varghese N."/>
            <person name="Submissions S."/>
        </authorList>
    </citation>
    <scope>NUCLEOTIDE SEQUENCE [LARGE SCALE GENOMIC DNA]</scope>
    <source>
        <strain evidence="4">B48,IBRC-M 10115,DSM 25386,CECT 8001</strain>
    </source>
</reference>
<feature type="domain" description="Rhodanese" evidence="2">
    <location>
        <begin position="11"/>
        <end position="133"/>
    </location>
</feature>
<dbReference type="InterPro" id="IPR058840">
    <property type="entry name" value="AAA_SelU"/>
</dbReference>
<dbReference type="InterPro" id="IPR027417">
    <property type="entry name" value="P-loop_NTPase"/>
</dbReference>
<name>A0A1H8HQC8_9BACI</name>
<dbReference type="AlphaFoldDB" id="A0A1H8HQC8"/>
<evidence type="ECO:0000256" key="1">
    <source>
        <dbReference type="ARBA" id="ARBA00023266"/>
    </source>
</evidence>
<protein>
    <submittedName>
        <fullName evidence="3">tRNA 2-selenouridine synthase</fullName>
    </submittedName>
</protein>
<dbReference type="Pfam" id="PF00581">
    <property type="entry name" value="Rhodanese"/>
    <property type="match status" value="1"/>
</dbReference>
<dbReference type="Pfam" id="PF26341">
    <property type="entry name" value="AAA_SelU"/>
    <property type="match status" value="1"/>
</dbReference>